<dbReference type="AlphaFoldDB" id="A0AAE3EL82"/>
<keyword evidence="1" id="KW-0547">Nucleotide-binding</keyword>
<protein>
    <submittedName>
        <fullName evidence="5">Hsp70 family protein</fullName>
    </submittedName>
</protein>
<dbReference type="RefSeq" id="WP_230757514.1">
    <property type="nucleotide sequence ID" value="NZ_JAINWA010000003.1"/>
</dbReference>
<dbReference type="PROSITE" id="PS51782">
    <property type="entry name" value="LYSM"/>
    <property type="match status" value="1"/>
</dbReference>
<keyword evidence="2" id="KW-0067">ATP-binding</keyword>
<evidence type="ECO:0000256" key="2">
    <source>
        <dbReference type="ARBA" id="ARBA00022840"/>
    </source>
</evidence>
<dbReference type="InterPro" id="IPR036779">
    <property type="entry name" value="LysM_dom_sf"/>
</dbReference>
<dbReference type="InterPro" id="IPR018392">
    <property type="entry name" value="LysM"/>
</dbReference>
<proteinExistence type="predicted"/>
<dbReference type="EMBL" id="JAINWA010000003">
    <property type="protein sequence ID" value="MCD1655758.1"/>
    <property type="molecule type" value="Genomic_DNA"/>
</dbReference>
<evidence type="ECO:0000313" key="5">
    <source>
        <dbReference type="EMBL" id="MCD1655758.1"/>
    </source>
</evidence>
<dbReference type="InterPro" id="IPR052196">
    <property type="entry name" value="Bact_Kbp"/>
</dbReference>
<accession>A0AAE3EL82</accession>
<feature type="transmembrane region" description="Helical" evidence="3">
    <location>
        <begin position="169"/>
        <end position="193"/>
    </location>
</feature>
<dbReference type="Proteomes" id="UP001198163">
    <property type="component" value="Unassembled WGS sequence"/>
</dbReference>
<dbReference type="GO" id="GO:0140662">
    <property type="term" value="F:ATP-dependent protein folding chaperone"/>
    <property type="evidence" value="ECO:0007669"/>
    <property type="project" value="InterPro"/>
</dbReference>
<keyword evidence="3" id="KW-0812">Transmembrane</keyword>
<reference evidence="5" key="1">
    <citation type="submission" date="2021-08" db="EMBL/GenBank/DDBJ databases">
        <title>Comparative analyses of Brucepasteria parasyntrophica and Teretinema zuelzerae.</title>
        <authorList>
            <person name="Song Y."/>
            <person name="Brune A."/>
        </authorList>
    </citation>
    <scope>NUCLEOTIDE SEQUENCE</scope>
    <source>
        <strain evidence="5">DSM 1903</strain>
    </source>
</reference>
<sequence>MAAASIGIKLADSKFFPVLEEGIPARKALDLTTVRDDQTSVQINLFRSSSEDISEAEYVGTLMIEDIAQKPSGEPTIELTLALDEDNELSAEAVDLDSNTRQVLTVSLETLDKDSLYNLPDFDLTPINSDLPLGEDPDHRYVVTEGAVPGTAPEGLYEMTQEEEKRNGIFMPAWLCVLILAIGVLALVLALFVSARVMLLNRTLQESARSAPVTVEAPVVPVVETPVEPEPLPEVQTPPPVEVAQEEPVAVVSEEPVVVPVQPEPAPEAKEIRYKIKWGDTLWDLAETYYRNPWLYKKISTYNKIKNPNLIISGTYLTIPPK</sequence>
<keyword evidence="3" id="KW-1133">Transmembrane helix</keyword>
<keyword evidence="6" id="KW-1185">Reference proteome</keyword>
<dbReference type="SMART" id="SM00257">
    <property type="entry name" value="LysM"/>
    <property type="match status" value="1"/>
</dbReference>
<dbReference type="Gene3D" id="2.60.34.10">
    <property type="entry name" value="Substrate Binding Domain Of DNAk, Chain A, domain 1"/>
    <property type="match status" value="1"/>
</dbReference>
<gene>
    <name evidence="5" type="ORF">K7J14_13760</name>
</gene>
<dbReference type="InterPro" id="IPR013126">
    <property type="entry name" value="Hsp_70_fam"/>
</dbReference>
<dbReference type="PANTHER" id="PTHR34700">
    <property type="entry name" value="POTASSIUM BINDING PROTEIN KBP"/>
    <property type="match status" value="1"/>
</dbReference>
<evidence type="ECO:0000259" key="4">
    <source>
        <dbReference type="PROSITE" id="PS51782"/>
    </source>
</evidence>
<evidence type="ECO:0000256" key="3">
    <source>
        <dbReference type="SAM" id="Phobius"/>
    </source>
</evidence>
<comment type="caution">
    <text evidence="5">The sequence shown here is derived from an EMBL/GenBank/DDBJ whole genome shotgun (WGS) entry which is preliminary data.</text>
</comment>
<dbReference type="PANTHER" id="PTHR34700:SF4">
    <property type="entry name" value="PHAGE-LIKE ELEMENT PBSX PROTEIN XKDP"/>
    <property type="match status" value="1"/>
</dbReference>
<dbReference type="GO" id="GO:0005524">
    <property type="term" value="F:ATP binding"/>
    <property type="evidence" value="ECO:0007669"/>
    <property type="project" value="UniProtKB-KW"/>
</dbReference>
<feature type="domain" description="LysM" evidence="4">
    <location>
        <begin position="272"/>
        <end position="319"/>
    </location>
</feature>
<evidence type="ECO:0000313" key="6">
    <source>
        <dbReference type="Proteomes" id="UP001198163"/>
    </source>
</evidence>
<dbReference type="SUPFAM" id="SSF54106">
    <property type="entry name" value="LysM domain"/>
    <property type="match status" value="1"/>
</dbReference>
<dbReference type="Gene3D" id="3.10.350.10">
    <property type="entry name" value="LysM domain"/>
    <property type="match status" value="1"/>
</dbReference>
<organism evidence="5 6">
    <name type="scientific">Teretinema zuelzerae</name>
    <dbReference type="NCBI Taxonomy" id="156"/>
    <lineage>
        <taxon>Bacteria</taxon>
        <taxon>Pseudomonadati</taxon>
        <taxon>Spirochaetota</taxon>
        <taxon>Spirochaetia</taxon>
        <taxon>Spirochaetales</taxon>
        <taxon>Treponemataceae</taxon>
        <taxon>Teretinema</taxon>
    </lineage>
</organism>
<evidence type="ECO:0000256" key="1">
    <source>
        <dbReference type="ARBA" id="ARBA00022741"/>
    </source>
</evidence>
<dbReference type="InterPro" id="IPR029047">
    <property type="entry name" value="HSP70_peptide-bd_sf"/>
</dbReference>
<name>A0AAE3EL82_9SPIR</name>
<dbReference type="Pfam" id="PF01476">
    <property type="entry name" value="LysM"/>
    <property type="match status" value="1"/>
</dbReference>
<dbReference type="Pfam" id="PF00012">
    <property type="entry name" value="HSP70"/>
    <property type="match status" value="1"/>
</dbReference>
<dbReference type="CDD" id="cd00118">
    <property type="entry name" value="LysM"/>
    <property type="match status" value="1"/>
</dbReference>
<dbReference type="SUPFAM" id="SSF100920">
    <property type="entry name" value="Heat shock protein 70kD (HSP70), peptide-binding domain"/>
    <property type="match status" value="1"/>
</dbReference>
<keyword evidence="3" id="KW-0472">Membrane</keyword>